<evidence type="ECO:0000313" key="3">
    <source>
        <dbReference type="Proteomes" id="UP001152561"/>
    </source>
</evidence>
<dbReference type="GO" id="GO:0006396">
    <property type="term" value="P:RNA processing"/>
    <property type="evidence" value="ECO:0007669"/>
    <property type="project" value="InterPro"/>
</dbReference>
<dbReference type="AlphaFoldDB" id="A0A9Q1RGR3"/>
<comment type="caution">
    <text evidence="2">The sequence shown here is derived from an EMBL/GenBank/DDBJ whole genome shotgun (WGS) entry which is preliminary data.</text>
</comment>
<feature type="region of interest" description="Disordered" evidence="1">
    <location>
        <begin position="233"/>
        <end position="327"/>
    </location>
</feature>
<dbReference type="PANTHER" id="PTHR36072">
    <property type="entry name" value="OS01G0541600 PROTEIN"/>
    <property type="match status" value="1"/>
</dbReference>
<protein>
    <submittedName>
        <fullName evidence="2">Uncharacterized protein</fullName>
    </submittedName>
</protein>
<sequence length="327" mass="35828">MGKKSSSRKKGSGSITLREELGGIGKKKQTHVNAKSMLKLEHIKNIATWAIPPLGAFFGQRLAASAELLGVPPDPSCFTCQRCESILQVGYNCTTRIEKNKRKARKKRKTSGVPPKNCVVYECHFCSHRNLKRGTPRGYVKKLYPAKPTTSKVDPAKSATRKSEQLDTLVASIDKARVDPTESAMRKCEQLDTLVSNICKAQVDPTESAIQKSEQFKASVASTNKDNKTDVIVSSEIGGDDPMASPATPLPTVPVTSLLDSKRRKRNRTGSKKKAEPQDGSFTTDAEKTVATSSKRNKKSWTSLKEIAESQSSNSRKFSNISVPFIL</sequence>
<name>A0A9Q1RGR3_9SOLA</name>
<keyword evidence="3" id="KW-1185">Reference proteome</keyword>
<feature type="compositionally biased region" description="Basic residues" evidence="1">
    <location>
        <begin position="1"/>
        <end position="11"/>
    </location>
</feature>
<evidence type="ECO:0000313" key="2">
    <source>
        <dbReference type="EMBL" id="KAJ8555770.1"/>
    </source>
</evidence>
<dbReference type="OrthoDB" id="1937463at2759"/>
<feature type="region of interest" description="Disordered" evidence="1">
    <location>
        <begin position="1"/>
        <end position="28"/>
    </location>
</feature>
<dbReference type="Proteomes" id="UP001152561">
    <property type="component" value="Unassembled WGS sequence"/>
</dbReference>
<organism evidence="2 3">
    <name type="scientific">Anisodus acutangulus</name>
    <dbReference type="NCBI Taxonomy" id="402998"/>
    <lineage>
        <taxon>Eukaryota</taxon>
        <taxon>Viridiplantae</taxon>
        <taxon>Streptophyta</taxon>
        <taxon>Embryophyta</taxon>
        <taxon>Tracheophyta</taxon>
        <taxon>Spermatophyta</taxon>
        <taxon>Magnoliopsida</taxon>
        <taxon>eudicotyledons</taxon>
        <taxon>Gunneridae</taxon>
        <taxon>Pentapetalae</taxon>
        <taxon>asterids</taxon>
        <taxon>lamiids</taxon>
        <taxon>Solanales</taxon>
        <taxon>Solanaceae</taxon>
        <taxon>Solanoideae</taxon>
        <taxon>Hyoscyameae</taxon>
        <taxon>Anisodus</taxon>
    </lineage>
</organism>
<dbReference type="EMBL" id="JAJAGQ010000008">
    <property type="protein sequence ID" value="KAJ8555770.1"/>
    <property type="molecule type" value="Genomic_DNA"/>
</dbReference>
<proteinExistence type="predicted"/>
<gene>
    <name evidence="2" type="ORF">K7X08_013266</name>
</gene>
<feature type="compositionally biased region" description="Basic residues" evidence="1">
    <location>
        <begin position="262"/>
        <end position="272"/>
    </location>
</feature>
<dbReference type="InterPro" id="IPR007175">
    <property type="entry name" value="Rpr2/Snm1/Rpp21"/>
</dbReference>
<feature type="compositionally biased region" description="Polar residues" evidence="1">
    <location>
        <begin position="280"/>
        <end position="294"/>
    </location>
</feature>
<reference evidence="3" key="1">
    <citation type="journal article" date="2023" name="Proc. Natl. Acad. Sci. U.S.A.">
        <title>Genomic and structural basis for evolution of tropane alkaloid biosynthesis.</title>
        <authorList>
            <person name="Wanga Y.-J."/>
            <person name="Taina T."/>
            <person name="Yua J.-Y."/>
            <person name="Lia J."/>
            <person name="Xua B."/>
            <person name="Chenc J."/>
            <person name="D'Auriad J.C."/>
            <person name="Huanga J.-P."/>
            <person name="Huanga S.-X."/>
        </authorList>
    </citation>
    <scope>NUCLEOTIDE SEQUENCE [LARGE SCALE GENOMIC DNA]</scope>
    <source>
        <strain evidence="3">cv. KIB-2019</strain>
    </source>
</reference>
<dbReference type="PANTHER" id="PTHR36072:SF2">
    <property type="entry name" value="OS01G0531000 PROTEIN"/>
    <property type="match status" value="1"/>
</dbReference>
<accession>A0A9Q1RGR3</accession>
<feature type="compositionally biased region" description="Polar residues" evidence="1">
    <location>
        <begin position="309"/>
        <end position="327"/>
    </location>
</feature>
<dbReference type="Pfam" id="PF04032">
    <property type="entry name" value="Rpr2"/>
    <property type="match status" value="1"/>
</dbReference>
<evidence type="ECO:0000256" key="1">
    <source>
        <dbReference type="SAM" id="MobiDB-lite"/>
    </source>
</evidence>